<dbReference type="EMBL" id="LXQA010230878">
    <property type="protein sequence ID" value="MCI36145.1"/>
    <property type="molecule type" value="Genomic_DNA"/>
</dbReference>
<evidence type="ECO:0000313" key="1">
    <source>
        <dbReference type="EMBL" id="MCI36145.1"/>
    </source>
</evidence>
<dbReference type="Proteomes" id="UP000265520">
    <property type="component" value="Unassembled WGS sequence"/>
</dbReference>
<name>A0A392RKH8_9FABA</name>
<comment type="caution">
    <text evidence="1">The sequence shown here is derived from an EMBL/GenBank/DDBJ whole genome shotgun (WGS) entry which is preliminary data.</text>
</comment>
<protein>
    <submittedName>
        <fullName evidence="1">Uncharacterized protein</fullName>
    </submittedName>
</protein>
<evidence type="ECO:0000313" key="2">
    <source>
        <dbReference type="Proteomes" id="UP000265520"/>
    </source>
</evidence>
<organism evidence="1 2">
    <name type="scientific">Trifolium medium</name>
    <dbReference type="NCBI Taxonomy" id="97028"/>
    <lineage>
        <taxon>Eukaryota</taxon>
        <taxon>Viridiplantae</taxon>
        <taxon>Streptophyta</taxon>
        <taxon>Embryophyta</taxon>
        <taxon>Tracheophyta</taxon>
        <taxon>Spermatophyta</taxon>
        <taxon>Magnoliopsida</taxon>
        <taxon>eudicotyledons</taxon>
        <taxon>Gunneridae</taxon>
        <taxon>Pentapetalae</taxon>
        <taxon>rosids</taxon>
        <taxon>fabids</taxon>
        <taxon>Fabales</taxon>
        <taxon>Fabaceae</taxon>
        <taxon>Papilionoideae</taxon>
        <taxon>50 kb inversion clade</taxon>
        <taxon>NPAAA clade</taxon>
        <taxon>Hologalegina</taxon>
        <taxon>IRL clade</taxon>
        <taxon>Trifolieae</taxon>
        <taxon>Trifolium</taxon>
    </lineage>
</organism>
<proteinExistence type="predicted"/>
<feature type="non-terminal residue" evidence="1">
    <location>
        <position position="61"/>
    </location>
</feature>
<reference evidence="1 2" key="1">
    <citation type="journal article" date="2018" name="Front. Plant Sci.">
        <title>Red Clover (Trifolium pratense) and Zigzag Clover (T. medium) - A Picture of Genomic Similarities and Differences.</title>
        <authorList>
            <person name="Dluhosova J."/>
            <person name="Istvanek J."/>
            <person name="Nedelnik J."/>
            <person name="Repkova J."/>
        </authorList>
    </citation>
    <scope>NUCLEOTIDE SEQUENCE [LARGE SCALE GENOMIC DNA]</scope>
    <source>
        <strain evidence="2">cv. 10/8</strain>
        <tissue evidence="1">Leaf</tissue>
    </source>
</reference>
<accession>A0A392RKH8</accession>
<dbReference type="AlphaFoldDB" id="A0A392RKH8"/>
<keyword evidence="2" id="KW-1185">Reference proteome</keyword>
<sequence>MFVKLMTSKGALHGRQPMVFGALARCAVDLTSSRSPFWKLRVAQGDLARRAEGEFQIRLHN</sequence>